<reference evidence="1" key="1">
    <citation type="submission" date="2022-07" db="EMBL/GenBank/DDBJ databases">
        <title>Genome Sequence of Physisporinus lineatus.</title>
        <authorList>
            <person name="Buettner E."/>
        </authorList>
    </citation>
    <scope>NUCLEOTIDE SEQUENCE</scope>
    <source>
        <strain evidence="1">VT162</strain>
    </source>
</reference>
<organism evidence="1 2">
    <name type="scientific">Meripilus lineatus</name>
    <dbReference type="NCBI Taxonomy" id="2056292"/>
    <lineage>
        <taxon>Eukaryota</taxon>
        <taxon>Fungi</taxon>
        <taxon>Dikarya</taxon>
        <taxon>Basidiomycota</taxon>
        <taxon>Agaricomycotina</taxon>
        <taxon>Agaricomycetes</taxon>
        <taxon>Polyporales</taxon>
        <taxon>Meripilaceae</taxon>
        <taxon>Meripilus</taxon>
    </lineage>
</organism>
<dbReference type="Proteomes" id="UP001212997">
    <property type="component" value="Unassembled WGS sequence"/>
</dbReference>
<proteinExistence type="predicted"/>
<keyword evidence="2" id="KW-1185">Reference proteome</keyword>
<dbReference type="EMBL" id="JANAWD010000398">
    <property type="protein sequence ID" value="KAJ3480065.1"/>
    <property type="molecule type" value="Genomic_DNA"/>
</dbReference>
<evidence type="ECO:0000313" key="2">
    <source>
        <dbReference type="Proteomes" id="UP001212997"/>
    </source>
</evidence>
<evidence type="ECO:0000313" key="1">
    <source>
        <dbReference type="EMBL" id="KAJ3480065.1"/>
    </source>
</evidence>
<comment type="caution">
    <text evidence="1">The sequence shown here is derived from an EMBL/GenBank/DDBJ whole genome shotgun (WGS) entry which is preliminary data.</text>
</comment>
<accession>A0AAD5UYT0</accession>
<dbReference type="AlphaFoldDB" id="A0AAD5UYT0"/>
<sequence length="220" mass="24718">MDSEFLGIEDEGATRLKPRHVQRPKFQILLLARHELTPTANVVSARHSVTWCIRYDTIEAPVPENSERPLFPSTLHSSLPGPLLWHNVHVGQMYRDLLLAVWVTPWHIVSLQRLILASESTDALDPAVIMAVSSAVLDFSWLQTGIYTPIRIPEKPPFGSSDKLEVGFMVRPGARAAFGARSEQDFRPTINFEEIHILTFVLRLMLIHFQASGDSMAVMG</sequence>
<gene>
    <name evidence="1" type="ORF">NLI96_g8625</name>
</gene>
<name>A0AAD5UYT0_9APHY</name>
<protein>
    <submittedName>
        <fullName evidence="1">Uncharacterized protein</fullName>
    </submittedName>
</protein>